<organism evidence="5 6">
    <name type="scientific">Candidatus Accumulibacter contiguus</name>
    <dbReference type="NCBI Taxonomy" id="2954381"/>
    <lineage>
        <taxon>Bacteria</taxon>
        <taxon>Pseudomonadati</taxon>
        <taxon>Pseudomonadota</taxon>
        <taxon>Betaproteobacteria</taxon>
        <taxon>Candidatus Accumulibacter</taxon>
    </lineage>
</organism>
<name>A0ABX1TBA4_9PROT</name>
<dbReference type="Gene3D" id="2.60.40.10">
    <property type="entry name" value="Immunoglobulins"/>
    <property type="match status" value="1"/>
</dbReference>
<dbReference type="InterPro" id="IPR013783">
    <property type="entry name" value="Ig-like_fold"/>
</dbReference>
<dbReference type="SUPFAM" id="SSF51445">
    <property type="entry name" value="(Trans)glycosidases"/>
    <property type="match status" value="1"/>
</dbReference>
<dbReference type="InterPro" id="IPR011837">
    <property type="entry name" value="Glycogen_debranch_GlgX"/>
</dbReference>
<dbReference type="InterPro" id="IPR013780">
    <property type="entry name" value="Glyco_hydro_b"/>
</dbReference>
<dbReference type="PANTHER" id="PTHR43002">
    <property type="entry name" value="GLYCOGEN DEBRANCHING ENZYME"/>
    <property type="match status" value="1"/>
</dbReference>
<accession>A0ABX1TBA4</accession>
<feature type="domain" description="Glycosyl hydrolase family 13 catalytic" evidence="4">
    <location>
        <begin position="124"/>
        <end position="550"/>
    </location>
</feature>
<dbReference type="SMART" id="SM00642">
    <property type="entry name" value="Aamy"/>
    <property type="match status" value="1"/>
</dbReference>
<dbReference type="EMBL" id="SPMX01000058">
    <property type="protein sequence ID" value="NMQ06939.1"/>
    <property type="molecule type" value="Genomic_DNA"/>
</dbReference>
<keyword evidence="6" id="KW-1185">Reference proteome</keyword>
<dbReference type="Gene3D" id="3.20.20.80">
    <property type="entry name" value="Glycosidases"/>
    <property type="match status" value="1"/>
</dbReference>
<dbReference type="CDD" id="cd02856">
    <property type="entry name" value="E_set_GDE_Isoamylase_N"/>
    <property type="match status" value="1"/>
</dbReference>
<keyword evidence="2" id="KW-0378">Hydrolase</keyword>
<comment type="similarity">
    <text evidence="1">Belongs to the glycosyl hydrolase 13 family.</text>
</comment>
<proteinExistence type="inferred from homology"/>
<dbReference type="NCBIfam" id="TIGR02100">
    <property type="entry name" value="glgX_debranch"/>
    <property type="match status" value="1"/>
</dbReference>
<dbReference type="SUPFAM" id="SSF81296">
    <property type="entry name" value="E set domains"/>
    <property type="match status" value="1"/>
</dbReference>
<dbReference type="SUPFAM" id="SSF51011">
    <property type="entry name" value="Glycosyl hydrolase domain"/>
    <property type="match status" value="1"/>
</dbReference>
<dbReference type="InterPro" id="IPR004193">
    <property type="entry name" value="Glyco_hydro_13_N"/>
</dbReference>
<dbReference type="Pfam" id="PF02922">
    <property type="entry name" value="CBM_48"/>
    <property type="match status" value="1"/>
</dbReference>
<dbReference type="InterPro" id="IPR014756">
    <property type="entry name" value="Ig_E-set"/>
</dbReference>
<protein>
    <submittedName>
        <fullName evidence="5">Glycogen debranching protein GlgX</fullName>
    </submittedName>
</protein>
<reference evidence="5" key="1">
    <citation type="submission" date="2019-03" db="EMBL/GenBank/DDBJ databases">
        <title>Metabolic reconstructions from genomes of highly enriched 'Candidatus Accumulibacter' and 'Candidatus Competibacter' bioreactor populations.</title>
        <authorList>
            <person name="Annavajhala M.K."/>
            <person name="Welles L."/>
            <person name="Abbas B."/>
            <person name="Sorokin D."/>
            <person name="Park H."/>
            <person name="Van Loosdrecht M."/>
            <person name="Chandran K."/>
        </authorList>
    </citation>
    <scope>NUCLEOTIDE SEQUENCE</scope>
    <source>
        <strain evidence="5">SBR_L</strain>
    </source>
</reference>
<evidence type="ECO:0000256" key="3">
    <source>
        <dbReference type="ARBA" id="ARBA00023295"/>
    </source>
</evidence>
<comment type="caution">
    <text evidence="5">The sequence shown here is derived from an EMBL/GenBank/DDBJ whole genome shotgun (WGS) entry which is preliminary data.</text>
</comment>
<dbReference type="Gene3D" id="2.60.40.1180">
    <property type="entry name" value="Golgi alpha-mannosidase II"/>
    <property type="match status" value="1"/>
</dbReference>
<dbReference type="Proteomes" id="UP000886469">
    <property type="component" value="Unassembled WGS sequence"/>
</dbReference>
<evidence type="ECO:0000313" key="5">
    <source>
        <dbReference type="EMBL" id="NMQ06939.1"/>
    </source>
</evidence>
<evidence type="ECO:0000259" key="4">
    <source>
        <dbReference type="SMART" id="SM00642"/>
    </source>
</evidence>
<dbReference type="CDD" id="cd11326">
    <property type="entry name" value="AmyAc_Glg_debranch"/>
    <property type="match status" value="1"/>
</dbReference>
<evidence type="ECO:0000313" key="6">
    <source>
        <dbReference type="Proteomes" id="UP000886469"/>
    </source>
</evidence>
<sequence>MDRVSDRADLEAGRPWPLGACWDGHGVNFALFSAHAERVELCVFDGERMRTLPLRECTDQVWHGYLAGAEPGLRYAYRVHGPDAPKRGQRFDHRRLLLDPYAREVVGRFSWRKHHDPADCLAACVVDERFDWGDDAPPLIPLASTVLYEAHVKGSSRQHPGVPEVLRGTYAGLATPAMIEHFQRLGVTAINLLPVCHFLDERHLDEKGLVNYWGYNSLAFFAPEPRYAARIGGQSVIAEFKTMVRSLHAAHLEVILDVVFNHTAESDEAGPILSFRGIDNSSYYRLPPDHLNRYENFTGCGNTLNLAHPRVLQMVMDALRYWVGVMHVDGFRFDLAATLTRDSAFLAALRQDPLLQRVKLIAEPWDIGPDGYHLGRFLPGWSEWNDRFRDDVRAFWLTHEAGAGQLAQRLAGSREVFGSSGRAPQAGINFITAHDGFTLRDLVSYQKKHNELNGEENRDGHGHNHAWNCGEEGVSTDPVVLERRRRLQRTLLATLMLSQGVPMLQSGDEIGRTQAGNNNAYCQDNAMTWLDWKNADAELIDFVAGLIDLRRRFPQLRQHRWLTGEAMVDGQPDVVWWHPAGRPMRHADWESKKLGTFGLQLAPDRPAVGKAQDGETLLCLINRDDNQASFLLPAGVWQQICDSSTQAPFAPHMREISTPRGGAQRADSQPFLIRWRDFYH</sequence>
<dbReference type="InterPro" id="IPR044505">
    <property type="entry name" value="GlgX_Isoamylase_N_E_set"/>
</dbReference>
<evidence type="ECO:0000256" key="2">
    <source>
        <dbReference type="ARBA" id="ARBA00022801"/>
    </source>
</evidence>
<dbReference type="InterPro" id="IPR006047">
    <property type="entry name" value="GH13_cat_dom"/>
</dbReference>
<keyword evidence="3" id="KW-0326">Glycosidase</keyword>
<evidence type="ECO:0000256" key="1">
    <source>
        <dbReference type="ARBA" id="ARBA00008061"/>
    </source>
</evidence>
<dbReference type="InterPro" id="IPR017853">
    <property type="entry name" value="GH"/>
</dbReference>
<gene>
    <name evidence="5" type="primary">glgX</name>
    <name evidence="5" type="ORF">E4Q08_17660</name>
</gene>